<dbReference type="AlphaFoldDB" id="A0A075K0M1"/>
<evidence type="ECO:0000313" key="1">
    <source>
        <dbReference type="EMBL" id="AIF47896.1"/>
    </source>
</evidence>
<evidence type="ECO:0000313" key="2">
    <source>
        <dbReference type="Proteomes" id="UP000027987"/>
    </source>
</evidence>
<dbReference type="PATRIC" id="fig|1217721.7.peg.2432"/>
<dbReference type="KEGG" id="dja:HY57_11795"/>
<protein>
    <submittedName>
        <fullName evidence="1">Uncharacterized protein</fullName>
    </submittedName>
</protein>
<reference evidence="1 2" key="1">
    <citation type="submission" date="2014-07" db="EMBL/GenBank/DDBJ databases">
        <title>Complete Genome Sequence of Dyella japonica Strain A8 Isolated from Malaysian Tropical Soil.</title>
        <authorList>
            <person name="Hui R.K.H."/>
            <person name="Chen J.-W."/>
            <person name="Chan K.-G."/>
            <person name="Leung F.C.C."/>
        </authorList>
    </citation>
    <scope>NUCLEOTIDE SEQUENCE [LARGE SCALE GENOMIC DNA]</scope>
    <source>
        <strain evidence="1 2">A8</strain>
    </source>
</reference>
<dbReference type="OrthoDB" id="5959262at2"/>
<dbReference type="Proteomes" id="UP000027987">
    <property type="component" value="Chromosome"/>
</dbReference>
<organism evidence="1 2">
    <name type="scientific">Dyella japonica A8</name>
    <dbReference type="NCBI Taxonomy" id="1217721"/>
    <lineage>
        <taxon>Bacteria</taxon>
        <taxon>Pseudomonadati</taxon>
        <taxon>Pseudomonadota</taxon>
        <taxon>Gammaproteobacteria</taxon>
        <taxon>Lysobacterales</taxon>
        <taxon>Rhodanobacteraceae</taxon>
        <taxon>Dyella</taxon>
    </lineage>
</organism>
<dbReference type="EMBL" id="CP008884">
    <property type="protein sequence ID" value="AIF47896.1"/>
    <property type="molecule type" value="Genomic_DNA"/>
</dbReference>
<accession>A0A075K0M1</accession>
<dbReference type="RefSeq" id="WP_019464926.1">
    <property type="nucleotide sequence ID" value="NZ_ALOY01000142.1"/>
</dbReference>
<sequence length="78" mass="9221">MTDGMRESHSRLHEAFDDLLRLYRLLERENELLRGQLRRHPVGEMQIRETEREMAPLRHKVPPATPEQLIALISAHVE</sequence>
<keyword evidence="2" id="KW-1185">Reference proteome</keyword>
<dbReference type="HOGENOM" id="CLU_2616340_0_0_6"/>
<proteinExistence type="predicted"/>
<gene>
    <name evidence="1" type="ORF">HY57_11795</name>
</gene>
<name>A0A075K0M1_9GAMM</name>